<accession>C6Q146</accession>
<dbReference type="Proteomes" id="UP000004198">
    <property type="component" value="Unassembled WGS sequence"/>
</dbReference>
<keyword evidence="4" id="KW-1185">Reference proteome</keyword>
<keyword evidence="1" id="KW-1188">Viral release from host cell</keyword>
<dbReference type="InterPro" id="IPR027417">
    <property type="entry name" value="P-loop_NTPase"/>
</dbReference>
<comment type="caution">
    <text evidence="3">The sequence shown here is derived from an EMBL/GenBank/DDBJ whole genome shotgun (WGS) entry which is preliminary data.</text>
</comment>
<dbReference type="OrthoDB" id="9768556at2"/>
<dbReference type="KEGG" id="cck:Ccar_16160"/>
<dbReference type="Gene3D" id="3.30.420.240">
    <property type="match status" value="1"/>
</dbReference>
<organism evidence="3 4">
    <name type="scientific">Clostridium carboxidivorans P7</name>
    <dbReference type="NCBI Taxonomy" id="536227"/>
    <lineage>
        <taxon>Bacteria</taxon>
        <taxon>Bacillati</taxon>
        <taxon>Bacillota</taxon>
        <taxon>Clostridia</taxon>
        <taxon>Eubacteriales</taxon>
        <taxon>Clostridiaceae</taxon>
        <taxon>Clostridium</taxon>
    </lineage>
</organism>
<dbReference type="InterPro" id="IPR035421">
    <property type="entry name" value="Terminase_6C"/>
</dbReference>
<dbReference type="PATRIC" id="fig|536227.13.peg.3390"/>
<reference evidence="3 4" key="1">
    <citation type="submission" date="2009-06" db="EMBL/GenBank/DDBJ databases">
        <title>The draft genome of Clostridium carboxidivorans P7.</title>
        <authorList>
            <consortium name="US DOE Joint Genome Institute (JGI-PGF)"/>
            <person name="Lucas S."/>
            <person name="Copeland A."/>
            <person name="Lapidus A."/>
            <person name="Glavina del Rio T."/>
            <person name="Tice H."/>
            <person name="Bruce D."/>
            <person name="Goodwin L."/>
            <person name="Pitluck S."/>
            <person name="Larimer F."/>
            <person name="Land M.L."/>
            <person name="Hauser L."/>
            <person name="Hemme C.L."/>
        </authorList>
    </citation>
    <scope>NUCLEOTIDE SEQUENCE [LARGE SCALE GENOMIC DNA]</scope>
    <source>
        <strain evidence="3 4">P7</strain>
    </source>
</reference>
<evidence type="ECO:0000313" key="3">
    <source>
        <dbReference type="EMBL" id="EET84782.1"/>
    </source>
</evidence>
<protein>
    <recommendedName>
        <fullName evidence="2">Terminase large subunit gp17-like C-terminal domain-containing protein</fullName>
    </recommendedName>
</protein>
<dbReference type="AlphaFoldDB" id="C6Q146"/>
<evidence type="ECO:0000256" key="1">
    <source>
        <dbReference type="ARBA" id="ARBA00022612"/>
    </source>
</evidence>
<dbReference type="Gene3D" id="3.40.50.300">
    <property type="entry name" value="P-loop containing nucleotide triphosphate hydrolases"/>
    <property type="match status" value="1"/>
</dbReference>
<dbReference type="EMBL" id="ACVI01000130">
    <property type="protein sequence ID" value="EET84782.1"/>
    <property type="molecule type" value="Genomic_DNA"/>
</dbReference>
<name>C6Q146_9CLOT</name>
<dbReference type="STRING" id="536227.Ccar_16160"/>
<evidence type="ECO:0000259" key="2">
    <source>
        <dbReference type="Pfam" id="PF17289"/>
    </source>
</evidence>
<proteinExistence type="predicted"/>
<gene>
    <name evidence="3" type="ORF">CcarbDRAFT_4763</name>
</gene>
<feature type="domain" description="Terminase large subunit gp17-like C-terminal" evidence="2">
    <location>
        <begin position="353"/>
        <end position="512"/>
    </location>
</feature>
<sequence length="523" mass="59864">MAISKHNAKKLKYLWQDGHEVDWIGAFVKIVNKDTKTVPFILTEEQKQFVEGLEKFNIVLKSRQLGLSVCTVALSIRQCIVYPNSCCLLVSHDQKSCNAIFDKLKQQFNSLPSWLKPKEIANNRQEIKMANGSKITCVCAGNKDVARGETISGICHISEFAFWKMSEKQLNSITQALAPEGKLIIESTACGLNYFHDLYFQAKNNENSYKSFFFNWINGSTLFKKDYEKAVEIYKSKNNKLLTINELDDEEKELVKLGATIEQLMWRRLKVASSGLDAFHSEYPATDLEAFISTGSNVFNNKKIDEVERAIKTNKIKHIPKENITDLPLILKNHYGRSFFMWQIPKVEERYYIGIDSSEGVGQDFTVIEVFNKDGEQVSEFYNNKLKPYEMADIIDAIGRYYCKGICTVETASGGHSIIERLRYNLKYMNMTKYKSYDEFNKMQWRLGFDTNSKTKGIIINDFIEMFEKGQIKINSIRLLNEMKVFAIDDNGKMGASGSNHDDSVMSTALALAGLKNGFYYTF</sequence>
<evidence type="ECO:0000313" key="4">
    <source>
        <dbReference type="Proteomes" id="UP000004198"/>
    </source>
</evidence>
<dbReference type="RefSeq" id="WP_007063648.1">
    <property type="nucleotide sequence ID" value="NZ_ACVI01000130.1"/>
</dbReference>
<dbReference type="Pfam" id="PF17289">
    <property type="entry name" value="Terminase_6C"/>
    <property type="match status" value="1"/>
</dbReference>
<dbReference type="eggNOG" id="COG4373">
    <property type="taxonomic scope" value="Bacteria"/>
</dbReference>